<keyword evidence="3" id="KW-1185">Reference proteome</keyword>
<evidence type="ECO:0000313" key="3">
    <source>
        <dbReference type="Proteomes" id="UP000186455"/>
    </source>
</evidence>
<gene>
    <name evidence="2" type="ORF">AB852_01615</name>
</gene>
<feature type="compositionally biased region" description="Basic and acidic residues" evidence="1">
    <location>
        <begin position="16"/>
        <end position="38"/>
    </location>
</feature>
<organism evidence="2 3">
    <name type="scientific">Streptomyces uncialis</name>
    <dbReference type="NCBI Taxonomy" id="1048205"/>
    <lineage>
        <taxon>Bacteria</taxon>
        <taxon>Bacillati</taxon>
        <taxon>Actinomycetota</taxon>
        <taxon>Actinomycetes</taxon>
        <taxon>Kitasatosporales</taxon>
        <taxon>Streptomycetaceae</taxon>
        <taxon>Streptomyces</taxon>
    </lineage>
</organism>
<evidence type="ECO:0000256" key="1">
    <source>
        <dbReference type="SAM" id="MobiDB-lite"/>
    </source>
</evidence>
<name>A0A1Q4VCG6_9ACTN</name>
<protein>
    <submittedName>
        <fullName evidence="2">Uncharacterized protein</fullName>
    </submittedName>
</protein>
<reference evidence="2 3" key="1">
    <citation type="submission" date="2015-06" db="EMBL/GenBank/DDBJ databases">
        <title>Cloning and characterization of the uncialamcin biosynthetic gene cluster.</title>
        <authorList>
            <person name="Yan X."/>
            <person name="Huang T."/>
            <person name="Ge H."/>
            <person name="Shen B."/>
        </authorList>
    </citation>
    <scope>NUCLEOTIDE SEQUENCE [LARGE SCALE GENOMIC DNA]</scope>
    <source>
        <strain evidence="2 3">DCA2648</strain>
    </source>
</reference>
<feature type="region of interest" description="Disordered" evidence="1">
    <location>
        <begin position="1"/>
        <end position="67"/>
    </location>
</feature>
<dbReference type="AlphaFoldDB" id="A0A1Q4VCG6"/>
<feature type="compositionally biased region" description="Low complexity" evidence="1">
    <location>
        <begin position="48"/>
        <end position="57"/>
    </location>
</feature>
<accession>A0A1Q4VCG6</accession>
<comment type="caution">
    <text evidence="2">The sequence shown here is derived from an EMBL/GenBank/DDBJ whole genome shotgun (WGS) entry which is preliminary data.</text>
</comment>
<evidence type="ECO:0000313" key="2">
    <source>
        <dbReference type="EMBL" id="OKH95544.1"/>
    </source>
</evidence>
<dbReference type="EMBL" id="LFBV01000001">
    <property type="protein sequence ID" value="OKH95544.1"/>
    <property type="molecule type" value="Genomic_DNA"/>
</dbReference>
<dbReference type="Proteomes" id="UP000186455">
    <property type="component" value="Unassembled WGS sequence"/>
</dbReference>
<sequence>MTPPAGVFRFSVSPADRPRSAGWRAERHGAASRSDRSVPRTHSPPPSRARSPRPFAAEQASRTPAAHAARFASVCGRRLAD</sequence>
<proteinExistence type="predicted"/>